<dbReference type="Pfam" id="PF00857">
    <property type="entry name" value="Isochorismatase"/>
    <property type="match status" value="1"/>
</dbReference>
<evidence type="ECO:0000313" key="3">
    <source>
        <dbReference type="Proteomes" id="UP000789719"/>
    </source>
</evidence>
<dbReference type="InterPro" id="IPR000868">
    <property type="entry name" value="Isochorismatase-like_dom"/>
</dbReference>
<dbReference type="RefSeq" id="WP_230098197.1">
    <property type="nucleotide sequence ID" value="NZ_CAKKNT010000004.1"/>
</dbReference>
<dbReference type="Gene3D" id="3.40.50.850">
    <property type="entry name" value="Isochorismatase-like"/>
    <property type="match status" value="1"/>
</dbReference>
<sequence length="202" mass="22368">MENTPLTKRRPFTPDDVVILMVDYQSGIAKFAQSQPIKEVIDNALKLLALAKVYDIPVIFTSSEEALERKGKIFNVLQTPLPDVYAHRVKRTGVIDAMTDPDFRKQINQTGRQNLVIGGISTEECVSLPAISAQLAGYNVSVIADACASYSSLTDNIQFSRLLARQIDVTTIRQFIADMLGDWSSEQAQAYQQLSTQLLATN</sequence>
<comment type="caution">
    <text evidence="2">The sequence shown here is derived from an EMBL/GenBank/DDBJ whole genome shotgun (WGS) entry which is preliminary data.</text>
</comment>
<dbReference type="EC" id="4.-.-.-" evidence="2"/>
<dbReference type="InterPro" id="IPR036380">
    <property type="entry name" value="Isochorismatase-like_sf"/>
</dbReference>
<dbReference type="SUPFAM" id="SSF52499">
    <property type="entry name" value="Isochorismatase-like hydrolases"/>
    <property type="match status" value="1"/>
</dbReference>
<keyword evidence="3" id="KW-1185">Reference proteome</keyword>
<dbReference type="PANTHER" id="PTHR43559">
    <property type="entry name" value="HYDROLASE YCAC-RELATED"/>
    <property type="match status" value="1"/>
</dbReference>
<accession>A0ABN8BMT2</accession>
<dbReference type="GO" id="GO:0016829">
    <property type="term" value="F:lyase activity"/>
    <property type="evidence" value="ECO:0007669"/>
    <property type="project" value="UniProtKB-KW"/>
</dbReference>
<organism evidence="2 3">
    <name type="scientific">Periweissella ghanensis</name>
    <dbReference type="NCBI Taxonomy" id="467997"/>
    <lineage>
        <taxon>Bacteria</taxon>
        <taxon>Bacillati</taxon>
        <taxon>Bacillota</taxon>
        <taxon>Bacilli</taxon>
        <taxon>Lactobacillales</taxon>
        <taxon>Lactobacillaceae</taxon>
        <taxon>Periweissella</taxon>
    </lineage>
</organism>
<keyword evidence="2" id="KW-0378">Hydrolase</keyword>
<proteinExistence type="predicted"/>
<reference evidence="2 3" key="1">
    <citation type="submission" date="2021-11" db="EMBL/GenBank/DDBJ databases">
        <authorList>
            <person name="Depoorter E."/>
        </authorList>
    </citation>
    <scope>NUCLEOTIDE SEQUENCE [LARGE SCALE GENOMIC DNA]</scope>
    <source>
        <strain evidence="2 3">LMG 24286</strain>
    </source>
</reference>
<dbReference type="EMBL" id="CAKKNT010000004">
    <property type="protein sequence ID" value="CAH0418091.1"/>
    <property type="molecule type" value="Genomic_DNA"/>
</dbReference>
<keyword evidence="2" id="KW-0456">Lyase</keyword>
<protein>
    <submittedName>
        <fullName evidence="2">Hydrolase YcaC</fullName>
        <ecNumber evidence="2">4.-.-.-</ecNumber>
    </submittedName>
</protein>
<dbReference type="GO" id="GO:0016787">
    <property type="term" value="F:hydrolase activity"/>
    <property type="evidence" value="ECO:0007669"/>
    <property type="project" value="UniProtKB-KW"/>
</dbReference>
<gene>
    <name evidence="2" type="primary">ycaC</name>
    <name evidence="2" type="ORF">WGH24286_00507</name>
</gene>
<dbReference type="PANTHER" id="PTHR43559:SF3">
    <property type="entry name" value="HYDROLASE YCAC-RELATED"/>
    <property type="match status" value="1"/>
</dbReference>
<dbReference type="InterPro" id="IPR053152">
    <property type="entry name" value="Hydrolase_YcaC-like"/>
</dbReference>
<feature type="domain" description="Isochorismatase-like" evidence="1">
    <location>
        <begin position="18"/>
        <end position="173"/>
    </location>
</feature>
<evidence type="ECO:0000313" key="2">
    <source>
        <dbReference type="EMBL" id="CAH0418091.1"/>
    </source>
</evidence>
<evidence type="ECO:0000259" key="1">
    <source>
        <dbReference type="Pfam" id="PF00857"/>
    </source>
</evidence>
<name>A0ABN8BMT2_9LACO</name>
<dbReference type="Proteomes" id="UP000789719">
    <property type="component" value="Unassembled WGS sequence"/>
</dbReference>